<keyword evidence="7 8" id="KW-0472">Membrane</keyword>
<dbReference type="NCBIfam" id="TIGR00835">
    <property type="entry name" value="agcS"/>
    <property type="match status" value="1"/>
</dbReference>
<evidence type="ECO:0000313" key="9">
    <source>
        <dbReference type="EMBL" id="RHN11705.1"/>
    </source>
</evidence>
<evidence type="ECO:0000256" key="3">
    <source>
        <dbReference type="ARBA" id="ARBA00022448"/>
    </source>
</evidence>
<feature type="transmembrane region" description="Helical" evidence="8">
    <location>
        <begin position="229"/>
        <end position="252"/>
    </location>
</feature>
<evidence type="ECO:0000313" key="10">
    <source>
        <dbReference type="Proteomes" id="UP000283700"/>
    </source>
</evidence>
<dbReference type="Pfam" id="PF01235">
    <property type="entry name" value="Na_Ala_symp"/>
    <property type="match status" value="1"/>
</dbReference>
<evidence type="ECO:0000256" key="6">
    <source>
        <dbReference type="ARBA" id="ARBA00022989"/>
    </source>
</evidence>
<keyword evidence="4 8" id="KW-1003">Cell membrane</keyword>
<keyword evidence="5 8" id="KW-0812">Transmembrane</keyword>
<protein>
    <submittedName>
        <fullName evidence="9">Alanine:cation symporter family protein</fullName>
    </submittedName>
</protein>
<accession>A0A415U0G9</accession>
<feature type="transmembrane region" description="Helical" evidence="8">
    <location>
        <begin position="197"/>
        <end position="217"/>
    </location>
</feature>
<proteinExistence type="inferred from homology"/>
<dbReference type="GO" id="GO:0005283">
    <property type="term" value="F:amino acid:sodium symporter activity"/>
    <property type="evidence" value="ECO:0007669"/>
    <property type="project" value="InterPro"/>
</dbReference>
<dbReference type="RefSeq" id="WP_118486310.1">
    <property type="nucleotide sequence ID" value="NZ_QRQO01000034.1"/>
</dbReference>
<feature type="transmembrane region" description="Helical" evidence="8">
    <location>
        <begin position="357"/>
        <end position="385"/>
    </location>
</feature>
<keyword evidence="8" id="KW-0769">Symport</keyword>
<feature type="transmembrane region" description="Helical" evidence="8">
    <location>
        <begin position="163"/>
        <end position="185"/>
    </location>
</feature>
<sequence>MVKLIETVYNFLWGDLLTAPLPGGGTLPLSLLVILLIPTGVYFTIRTKLLPIRLFKDMVGALFEKKDEEQSALSVIQTLIVSTATRVGMGNLVGVVAAISAGGAGAVFWMWVTALIGSSTAFIEATLSQIYKEKDPLYGGYRGGPAYYIHRYFEEKSGKKKRYVLLSVLFAISGLICWCGISQVVSNSVASAFKNAFHIPPIYTTVILVILAAIIVLRKNATVKVLDIIVPIMAGFYLLITLFIIITNITQLPGVFERIFSEAFGFRQVAAGGFGAVLMNGIKRGLFSNEAGSGSAPCAAAAAVADNPVKVGLTQALGVFIDTLMICSCTAMIMLLTPTKLTEGLVGMDLLQKAMEYHLGSFGVIFIAITLWLFSFSTFIGILFYARSNVAYLFGDNWFSQTAYKVLALAMLFVGGLAAYTIVWDLGDVGIGLMTIFNIIMLYPLSKKALNALKEYEKKKF</sequence>
<evidence type="ECO:0000256" key="7">
    <source>
        <dbReference type="ARBA" id="ARBA00023136"/>
    </source>
</evidence>
<evidence type="ECO:0000256" key="8">
    <source>
        <dbReference type="RuleBase" id="RU363064"/>
    </source>
</evidence>
<keyword evidence="3 8" id="KW-0813">Transport</keyword>
<dbReference type="Proteomes" id="UP000283700">
    <property type="component" value="Unassembled WGS sequence"/>
</dbReference>
<dbReference type="InterPro" id="IPR001463">
    <property type="entry name" value="Na/Ala_symport"/>
</dbReference>
<evidence type="ECO:0000256" key="1">
    <source>
        <dbReference type="ARBA" id="ARBA00004651"/>
    </source>
</evidence>
<comment type="similarity">
    <text evidence="2 8">Belongs to the alanine or glycine:cation symporter (AGCS) (TC 2.A.25) family.</text>
</comment>
<comment type="subcellular location">
    <subcellularLocation>
        <location evidence="1 8">Cell membrane</location>
        <topology evidence="1 8">Multi-pass membrane protein</topology>
    </subcellularLocation>
</comment>
<keyword evidence="6 8" id="KW-1133">Transmembrane helix</keyword>
<feature type="transmembrane region" description="Helical" evidence="8">
    <location>
        <begin position="27"/>
        <end position="45"/>
    </location>
</feature>
<reference evidence="9 10" key="1">
    <citation type="submission" date="2018-08" db="EMBL/GenBank/DDBJ databases">
        <title>A genome reference for cultivated species of the human gut microbiota.</title>
        <authorList>
            <person name="Zou Y."/>
            <person name="Xue W."/>
            <person name="Luo G."/>
        </authorList>
    </citation>
    <scope>NUCLEOTIDE SEQUENCE [LARGE SCALE GENOMIC DNA]</scope>
    <source>
        <strain evidence="9 10">AF31-17AC</strain>
    </source>
</reference>
<dbReference type="EMBL" id="QRQO01000034">
    <property type="protein sequence ID" value="RHN11705.1"/>
    <property type="molecule type" value="Genomic_DNA"/>
</dbReference>
<feature type="transmembrane region" description="Helical" evidence="8">
    <location>
        <begin position="429"/>
        <end position="446"/>
    </location>
</feature>
<organism evidence="9 10">
    <name type="scientific">Anaerobutyricum hallii</name>
    <dbReference type="NCBI Taxonomy" id="39488"/>
    <lineage>
        <taxon>Bacteria</taxon>
        <taxon>Bacillati</taxon>
        <taxon>Bacillota</taxon>
        <taxon>Clostridia</taxon>
        <taxon>Lachnospirales</taxon>
        <taxon>Lachnospiraceae</taxon>
        <taxon>Anaerobutyricum</taxon>
    </lineage>
</organism>
<comment type="caution">
    <text evidence="9">The sequence shown here is derived from an EMBL/GenBank/DDBJ whole genome shotgun (WGS) entry which is preliminary data.</text>
</comment>
<gene>
    <name evidence="9" type="ORF">DWZ29_11485</name>
</gene>
<dbReference type="AlphaFoldDB" id="A0A415U0G9"/>
<dbReference type="PROSITE" id="PS00873">
    <property type="entry name" value="NA_ALANINE_SYMP"/>
    <property type="match status" value="1"/>
</dbReference>
<dbReference type="PANTHER" id="PTHR30330:SF1">
    <property type="entry name" value="AMINO-ACID CARRIER PROTEIN ALST"/>
    <property type="match status" value="1"/>
</dbReference>
<evidence type="ECO:0000256" key="5">
    <source>
        <dbReference type="ARBA" id="ARBA00022692"/>
    </source>
</evidence>
<feature type="transmembrane region" description="Helical" evidence="8">
    <location>
        <begin position="316"/>
        <end position="337"/>
    </location>
</feature>
<name>A0A415U0G9_9FIRM</name>
<evidence type="ECO:0000256" key="4">
    <source>
        <dbReference type="ARBA" id="ARBA00022475"/>
    </source>
</evidence>
<dbReference type="PANTHER" id="PTHR30330">
    <property type="entry name" value="AGSS FAMILY TRANSPORTER, SODIUM-ALANINE"/>
    <property type="match status" value="1"/>
</dbReference>
<evidence type="ECO:0000256" key="2">
    <source>
        <dbReference type="ARBA" id="ARBA00009261"/>
    </source>
</evidence>
<dbReference type="GO" id="GO:0005886">
    <property type="term" value="C:plasma membrane"/>
    <property type="evidence" value="ECO:0007669"/>
    <property type="project" value="UniProtKB-SubCell"/>
</dbReference>
<feature type="transmembrane region" description="Helical" evidence="8">
    <location>
        <begin position="406"/>
        <end position="423"/>
    </location>
</feature>
<dbReference type="PRINTS" id="PR00175">
    <property type="entry name" value="NAALASMPORT"/>
</dbReference>